<dbReference type="GO" id="GO:0008757">
    <property type="term" value="F:S-adenosylmethionine-dependent methyltransferase activity"/>
    <property type="evidence" value="ECO:0007669"/>
    <property type="project" value="TreeGrafter"/>
</dbReference>
<dbReference type="SUPFAM" id="SSF53335">
    <property type="entry name" value="S-adenosyl-L-methionine-dependent methyltransferases"/>
    <property type="match status" value="1"/>
</dbReference>
<accession>A0A0F8ZKF7</accession>
<protein>
    <recommendedName>
        <fullName evidence="5">Methyltransferase domain-containing protein</fullName>
    </recommendedName>
</protein>
<evidence type="ECO:0000256" key="2">
    <source>
        <dbReference type="ARBA" id="ARBA00022679"/>
    </source>
</evidence>
<gene>
    <name evidence="4" type="ORF">LCGC14_2684110</name>
</gene>
<dbReference type="PANTHER" id="PTHR10509">
    <property type="entry name" value="O-METHYLTRANSFERASE-RELATED"/>
    <property type="match status" value="1"/>
</dbReference>
<evidence type="ECO:0008006" key="5">
    <source>
        <dbReference type="Google" id="ProtNLM"/>
    </source>
</evidence>
<organism evidence="4">
    <name type="scientific">marine sediment metagenome</name>
    <dbReference type="NCBI Taxonomy" id="412755"/>
    <lineage>
        <taxon>unclassified sequences</taxon>
        <taxon>metagenomes</taxon>
        <taxon>ecological metagenomes</taxon>
    </lineage>
</organism>
<dbReference type="CDD" id="cd02440">
    <property type="entry name" value="AdoMet_MTases"/>
    <property type="match status" value="1"/>
</dbReference>
<dbReference type="GO" id="GO:0032259">
    <property type="term" value="P:methylation"/>
    <property type="evidence" value="ECO:0007669"/>
    <property type="project" value="UniProtKB-KW"/>
</dbReference>
<proteinExistence type="predicted"/>
<dbReference type="AlphaFoldDB" id="A0A0F8ZKF7"/>
<sequence>MKKKFNIAFIFISFILFLSISINPAISKEPGKNKNLDEKVGKFLESHRDQWVDWNVSEVDGKVLYDLIIRNNYTKALDIGTSTGHSAIWIAWALSKTGGKLITIEIHEGRYKKALVNFKEAGLSEYIDARLADAHELVKELEGPFDFIFSDADKEWYKNYFVALEPKLEVGGCFTAHNVTWKSSRGIKEFLDYVLSLPNFETKIDRSSQQGISISCKKAEK</sequence>
<reference evidence="4" key="1">
    <citation type="journal article" date="2015" name="Nature">
        <title>Complex archaea that bridge the gap between prokaryotes and eukaryotes.</title>
        <authorList>
            <person name="Spang A."/>
            <person name="Saw J.H."/>
            <person name="Jorgensen S.L."/>
            <person name="Zaremba-Niedzwiedzka K."/>
            <person name="Martijn J."/>
            <person name="Lind A.E."/>
            <person name="van Eijk R."/>
            <person name="Schleper C."/>
            <person name="Guy L."/>
            <person name="Ettema T.J."/>
        </authorList>
    </citation>
    <scope>NUCLEOTIDE SEQUENCE</scope>
</reference>
<dbReference type="Pfam" id="PF01596">
    <property type="entry name" value="Methyltransf_3"/>
    <property type="match status" value="1"/>
</dbReference>
<dbReference type="PANTHER" id="PTHR10509:SF14">
    <property type="entry name" value="CAFFEOYL-COA O-METHYLTRANSFERASE 3-RELATED"/>
    <property type="match status" value="1"/>
</dbReference>
<dbReference type="InterPro" id="IPR050362">
    <property type="entry name" value="Cation-dep_OMT"/>
</dbReference>
<evidence type="ECO:0000256" key="1">
    <source>
        <dbReference type="ARBA" id="ARBA00022603"/>
    </source>
</evidence>
<name>A0A0F8ZKF7_9ZZZZ</name>
<keyword evidence="2" id="KW-0808">Transferase</keyword>
<keyword evidence="3" id="KW-0949">S-adenosyl-L-methionine</keyword>
<dbReference type="PROSITE" id="PS51682">
    <property type="entry name" value="SAM_OMT_I"/>
    <property type="match status" value="1"/>
</dbReference>
<dbReference type="Gene3D" id="3.40.50.150">
    <property type="entry name" value="Vaccinia Virus protein VP39"/>
    <property type="match status" value="1"/>
</dbReference>
<dbReference type="GO" id="GO:0008171">
    <property type="term" value="F:O-methyltransferase activity"/>
    <property type="evidence" value="ECO:0007669"/>
    <property type="project" value="InterPro"/>
</dbReference>
<keyword evidence="1" id="KW-0489">Methyltransferase</keyword>
<comment type="caution">
    <text evidence="4">The sequence shown here is derived from an EMBL/GenBank/DDBJ whole genome shotgun (WGS) entry which is preliminary data.</text>
</comment>
<dbReference type="InterPro" id="IPR002935">
    <property type="entry name" value="SAM_O-MeTrfase"/>
</dbReference>
<dbReference type="InterPro" id="IPR029063">
    <property type="entry name" value="SAM-dependent_MTases_sf"/>
</dbReference>
<evidence type="ECO:0000256" key="3">
    <source>
        <dbReference type="ARBA" id="ARBA00022691"/>
    </source>
</evidence>
<evidence type="ECO:0000313" key="4">
    <source>
        <dbReference type="EMBL" id="KKK94312.1"/>
    </source>
</evidence>
<dbReference type="EMBL" id="LAZR01047398">
    <property type="protein sequence ID" value="KKK94312.1"/>
    <property type="molecule type" value="Genomic_DNA"/>
</dbReference>